<evidence type="ECO:0000313" key="2">
    <source>
        <dbReference type="Proteomes" id="UP000805649"/>
    </source>
</evidence>
<comment type="caution">
    <text evidence="1">The sequence shown here is derived from an EMBL/GenBank/DDBJ whole genome shotgun (WGS) entry which is preliminary data.</text>
</comment>
<name>A0ACC3YEE7_COLTU</name>
<organism evidence="1 2">
    <name type="scientific">Colletotrichum truncatum</name>
    <name type="common">Anthracnose fungus</name>
    <name type="synonym">Colletotrichum capsici</name>
    <dbReference type="NCBI Taxonomy" id="5467"/>
    <lineage>
        <taxon>Eukaryota</taxon>
        <taxon>Fungi</taxon>
        <taxon>Dikarya</taxon>
        <taxon>Ascomycota</taxon>
        <taxon>Pezizomycotina</taxon>
        <taxon>Sordariomycetes</taxon>
        <taxon>Hypocreomycetidae</taxon>
        <taxon>Glomerellales</taxon>
        <taxon>Glomerellaceae</taxon>
        <taxon>Colletotrichum</taxon>
        <taxon>Colletotrichum truncatum species complex</taxon>
    </lineage>
</organism>
<sequence length="58" mass="6362">MKAETAQHARSQLHQPNKISNMTSFLPLAFIPDEMMSGSLLRQHDTGAPAQIILATTD</sequence>
<dbReference type="EMBL" id="VUJX02000012">
    <property type="protein sequence ID" value="KAL0930232.1"/>
    <property type="molecule type" value="Genomic_DNA"/>
</dbReference>
<gene>
    <name evidence="1" type="ORF">CTRU02_215052</name>
</gene>
<dbReference type="Proteomes" id="UP000805649">
    <property type="component" value="Unassembled WGS sequence"/>
</dbReference>
<reference evidence="1 2" key="1">
    <citation type="journal article" date="2020" name="Phytopathology">
        <title>Genome Sequence Resources of Colletotrichum truncatum, C. plurivorum, C. musicola, and C. sojae: Four Species Pathogenic to Soybean (Glycine max).</title>
        <authorList>
            <person name="Rogerio F."/>
            <person name="Boufleur T.R."/>
            <person name="Ciampi-Guillardi M."/>
            <person name="Sukno S.A."/>
            <person name="Thon M.R."/>
            <person name="Massola Junior N.S."/>
            <person name="Baroncelli R."/>
        </authorList>
    </citation>
    <scope>NUCLEOTIDE SEQUENCE [LARGE SCALE GENOMIC DNA]</scope>
    <source>
        <strain evidence="1 2">CMES1059</strain>
    </source>
</reference>
<accession>A0ACC3YEE7</accession>
<proteinExistence type="predicted"/>
<protein>
    <submittedName>
        <fullName evidence="1">Uncharacterized protein</fullName>
    </submittedName>
</protein>
<evidence type="ECO:0000313" key="1">
    <source>
        <dbReference type="EMBL" id="KAL0930232.1"/>
    </source>
</evidence>
<keyword evidence="2" id="KW-1185">Reference proteome</keyword>